<feature type="region of interest" description="Disordered" evidence="1">
    <location>
        <begin position="1"/>
        <end position="60"/>
    </location>
</feature>
<accession>A0A7I8JRD7</accession>
<dbReference type="EMBL" id="CACRZD030000015">
    <property type="protein sequence ID" value="CAA6672002.1"/>
    <property type="molecule type" value="Genomic_DNA"/>
</dbReference>
<name>A0A7I8JRD7_SPIIN</name>
<evidence type="ECO:0000313" key="3">
    <source>
        <dbReference type="Proteomes" id="UP001189122"/>
    </source>
</evidence>
<dbReference type="EMBL" id="LR743602">
    <property type="protein sequence ID" value="CAA2632829.1"/>
    <property type="molecule type" value="Genomic_DNA"/>
</dbReference>
<organism evidence="2">
    <name type="scientific">Spirodela intermedia</name>
    <name type="common">Intermediate duckweed</name>
    <dbReference type="NCBI Taxonomy" id="51605"/>
    <lineage>
        <taxon>Eukaryota</taxon>
        <taxon>Viridiplantae</taxon>
        <taxon>Streptophyta</taxon>
        <taxon>Embryophyta</taxon>
        <taxon>Tracheophyta</taxon>
        <taxon>Spermatophyta</taxon>
        <taxon>Magnoliopsida</taxon>
        <taxon>Liliopsida</taxon>
        <taxon>Araceae</taxon>
        <taxon>Lemnoideae</taxon>
        <taxon>Spirodela</taxon>
    </lineage>
</organism>
<gene>
    <name evidence="2" type="ORF">SI7747_15018410</name>
</gene>
<dbReference type="AlphaFoldDB" id="A0A7I8JRD7"/>
<evidence type="ECO:0000256" key="1">
    <source>
        <dbReference type="SAM" id="MobiDB-lite"/>
    </source>
</evidence>
<evidence type="ECO:0000313" key="2">
    <source>
        <dbReference type="EMBL" id="CAA2632829.1"/>
    </source>
</evidence>
<protein>
    <submittedName>
        <fullName evidence="2">Uncharacterized protein</fullName>
    </submittedName>
</protein>
<dbReference type="Proteomes" id="UP001189122">
    <property type="component" value="Unassembled WGS sequence"/>
</dbReference>
<keyword evidence="3" id="KW-1185">Reference proteome</keyword>
<sequence>MAATGWIQGARNNVERKRWRSPNPRGREEGGSPSQRGNERRRNPVQGARQGEETTSNQRR</sequence>
<reference evidence="2 3" key="1">
    <citation type="submission" date="2019-12" db="EMBL/GenBank/DDBJ databases">
        <authorList>
            <person name="Scholz U."/>
            <person name="Mascher M."/>
            <person name="Fiebig A."/>
        </authorList>
    </citation>
    <scope>NUCLEOTIDE SEQUENCE</scope>
</reference>
<proteinExistence type="predicted"/>